<feature type="domain" description="Apple" evidence="1">
    <location>
        <begin position="492"/>
        <end position="577"/>
    </location>
</feature>
<dbReference type="SMART" id="SM00473">
    <property type="entry name" value="PAN_AP"/>
    <property type="match status" value="3"/>
</dbReference>
<dbReference type="PROSITE" id="PS50948">
    <property type="entry name" value="PAN"/>
    <property type="match status" value="3"/>
</dbReference>
<reference evidence="3" key="1">
    <citation type="journal article" date="2015" name="Nat. Genet.">
        <title>The genome and transcriptome of the zoonotic hookworm Ancylostoma ceylanicum identify infection-specific gene families.</title>
        <authorList>
            <person name="Schwarz E.M."/>
            <person name="Hu Y."/>
            <person name="Antoshechkin I."/>
            <person name="Miller M.M."/>
            <person name="Sternberg P.W."/>
            <person name="Aroian R.V."/>
        </authorList>
    </citation>
    <scope>NUCLEOTIDE SEQUENCE</scope>
    <source>
        <strain evidence="3">HY135</strain>
    </source>
</reference>
<proteinExistence type="predicted"/>
<dbReference type="Pfam" id="PF00024">
    <property type="entry name" value="PAN_1"/>
    <property type="match status" value="3"/>
</dbReference>
<evidence type="ECO:0000313" key="2">
    <source>
        <dbReference type="EMBL" id="EYB89741.1"/>
    </source>
</evidence>
<name>A0A016SHA2_9BILA</name>
<dbReference type="GO" id="GO:0009653">
    <property type="term" value="P:anatomical structure morphogenesis"/>
    <property type="evidence" value="ECO:0007669"/>
    <property type="project" value="TreeGrafter"/>
</dbReference>
<organism evidence="2 3">
    <name type="scientific">Ancylostoma ceylanicum</name>
    <dbReference type="NCBI Taxonomy" id="53326"/>
    <lineage>
        <taxon>Eukaryota</taxon>
        <taxon>Metazoa</taxon>
        <taxon>Ecdysozoa</taxon>
        <taxon>Nematoda</taxon>
        <taxon>Chromadorea</taxon>
        <taxon>Rhabditida</taxon>
        <taxon>Rhabditina</taxon>
        <taxon>Rhabditomorpha</taxon>
        <taxon>Strongyloidea</taxon>
        <taxon>Ancylostomatidae</taxon>
        <taxon>Ancylostomatinae</taxon>
        <taxon>Ancylostoma</taxon>
    </lineage>
</organism>
<feature type="domain" description="Apple" evidence="1">
    <location>
        <begin position="33"/>
        <end position="110"/>
    </location>
</feature>
<dbReference type="Gene3D" id="3.50.4.10">
    <property type="entry name" value="Hepatocyte Growth Factor"/>
    <property type="match status" value="1"/>
</dbReference>
<dbReference type="PANTHER" id="PTHR47327">
    <property type="entry name" value="FI18240P1-RELATED"/>
    <property type="match status" value="1"/>
</dbReference>
<dbReference type="AlphaFoldDB" id="A0A016SHA2"/>
<comment type="caution">
    <text evidence="2">The sequence shown here is derived from an EMBL/GenBank/DDBJ whole genome shotgun (WGS) entry which is preliminary data.</text>
</comment>
<dbReference type="EMBL" id="JARK01001564">
    <property type="protein sequence ID" value="EYB89741.1"/>
    <property type="molecule type" value="Genomic_DNA"/>
</dbReference>
<gene>
    <name evidence="2" type="primary">Acey_s0228.g2875</name>
    <name evidence="2" type="ORF">Y032_0228g2875</name>
</gene>
<evidence type="ECO:0000313" key="3">
    <source>
        <dbReference type="Proteomes" id="UP000024635"/>
    </source>
</evidence>
<dbReference type="PANTHER" id="PTHR47327:SF16">
    <property type="entry name" value="APPLE DOMAIN-CONTAINING PROTEIN"/>
    <property type="match status" value="1"/>
</dbReference>
<accession>A0A016SHA2</accession>
<dbReference type="InterPro" id="IPR003609">
    <property type="entry name" value="Pan_app"/>
</dbReference>
<dbReference type="OrthoDB" id="5867217at2759"/>
<sequence>MYQRKTLRASAKLRKLFPLAKTREELISTLRPCFERYANHRLVNVKPYHSEWRMRSEESCLQFCSDTASRCRAVVYDSVQHICHFFLDDGNDVAVPAAKMIYLRVVSKECLVGSVSSSEVNYVQPPEMRDVLGSASITTVKPAHFAIPATPKVIDEPGTEGITTTEQITQSATFATTTTTASPVTTPHEEAEQEAVLGNEVLRDINSAEASDRRWQSSMEQLTKNTDYLAFKGARVTPPRVEVFPSVKTTLPPSLIRKEKVDLNKALHQKMEQLKQNYPNRYTQYLAEKAVSSFPISAEETATVAVPSTPARPKSQRAKFFAKRINFDDDHIFTRREGTKGDIRRQPEKQLKQVTLDGSSSFMNKARSFLENVNSRSSYQIVSDGADFQVDSSASVSAPTKGCSNDHLPIWLNFDNSVGSEMIDSTYVDDLRACRDSCADETCTSFTFFGDKQCMVNVEDGGVHLRSPPRGQKARTDLKFCYPDNINPYQGCSTFVGSRDHALTVEPREVFDGLPPGYEGLKLCIELCVLSTQYACRSATFLVLEGTCSLSDADSARTPSRFQRSDVVGQLYFENGCGAHPRHAQFGTSSASIERIVVKPKSPPAKALQIKPIKLKRRSQRQRRFRAAKL</sequence>
<dbReference type="Proteomes" id="UP000024635">
    <property type="component" value="Unassembled WGS sequence"/>
</dbReference>
<dbReference type="STRING" id="53326.A0A016SHA2"/>
<feature type="domain" description="Apple" evidence="1">
    <location>
        <begin position="403"/>
        <end position="481"/>
    </location>
</feature>
<protein>
    <recommendedName>
        <fullName evidence="1">Apple domain-containing protein</fullName>
    </recommendedName>
</protein>
<dbReference type="InterPro" id="IPR052774">
    <property type="entry name" value="Celegans_DevNeuronal_Protein"/>
</dbReference>
<evidence type="ECO:0000259" key="1">
    <source>
        <dbReference type="PROSITE" id="PS50948"/>
    </source>
</evidence>
<keyword evidence="3" id="KW-1185">Reference proteome</keyword>
<dbReference type="SUPFAM" id="SSF57414">
    <property type="entry name" value="Hairpin loop containing domain-like"/>
    <property type="match status" value="2"/>
</dbReference>